<protein>
    <recommendedName>
        <fullName evidence="3">DinB-like domain-containing protein</fullName>
    </recommendedName>
</protein>
<gene>
    <name evidence="1" type="ORF">EW146_g1506</name>
</gene>
<sequence length="235" mass="25493">MVESAPYAISSLPTQNVSSSTAKAQSGNHRSADEMCNLDQLLDVSTKVLGQAIDLLDNSLNSDDQLTVSSAYLPGSTIGDCLLCPHLELTSSNAALAGKHLRHARDHFVLLLECIASPPPHVLSYDKRSRNTPMESSRQAARGAILETIAKLNAIVPQSRLDTPLILNAVTPYDQTFQSTFGRELWFASLHAVHHWSMVRVITGELNIQLEETFGFAPSTLVHQGKDGPLGKAKI</sequence>
<proteinExistence type="predicted"/>
<organism evidence="1 2">
    <name type="scientific">Bondarzewia mesenterica</name>
    <dbReference type="NCBI Taxonomy" id="1095465"/>
    <lineage>
        <taxon>Eukaryota</taxon>
        <taxon>Fungi</taxon>
        <taxon>Dikarya</taxon>
        <taxon>Basidiomycota</taxon>
        <taxon>Agaricomycotina</taxon>
        <taxon>Agaricomycetes</taxon>
        <taxon>Russulales</taxon>
        <taxon>Bondarzewiaceae</taxon>
        <taxon>Bondarzewia</taxon>
    </lineage>
</organism>
<name>A0A4S4M3K1_9AGAM</name>
<keyword evidence="2" id="KW-1185">Reference proteome</keyword>
<evidence type="ECO:0000313" key="2">
    <source>
        <dbReference type="Proteomes" id="UP000310158"/>
    </source>
</evidence>
<dbReference type="OrthoDB" id="5564877at2759"/>
<dbReference type="AlphaFoldDB" id="A0A4S4M3K1"/>
<evidence type="ECO:0000313" key="1">
    <source>
        <dbReference type="EMBL" id="THH19736.1"/>
    </source>
</evidence>
<dbReference type="EMBL" id="SGPL01000037">
    <property type="protein sequence ID" value="THH19736.1"/>
    <property type="molecule type" value="Genomic_DNA"/>
</dbReference>
<accession>A0A4S4M3K1</accession>
<dbReference type="PANTHER" id="PTHR39473:SF1">
    <property type="entry name" value="DINB-LIKE DOMAIN-CONTAINING PROTEIN"/>
    <property type="match status" value="1"/>
</dbReference>
<comment type="caution">
    <text evidence="1">The sequence shown here is derived from an EMBL/GenBank/DDBJ whole genome shotgun (WGS) entry which is preliminary data.</text>
</comment>
<evidence type="ECO:0008006" key="3">
    <source>
        <dbReference type="Google" id="ProtNLM"/>
    </source>
</evidence>
<dbReference type="PANTHER" id="PTHR39473">
    <property type="match status" value="1"/>
</dbReference>
<dbReference type="Proteomes" id="UP000310158">
    <property type="component" value="Unassembled WGS sequence"/>
</dbReference>
<reference evidence="1 2" key="1">
    <citation type="submission" date="2019-02" db="EMBL/GenBank/DDBJ databases">
        <title>Genome sequencing of the rare red list fungi Bondarzewia mesenterica.</title>
        <authorList>
            <person name="Buettner E."/>
            <person name="Kellner H."/>
        </authorList>
    </citation>
    <scope>NUCLEOTIDE SEQUENCE [LARGE SCALE GENOMIC DNA]</scope>
    <source>
        <strain evidence="1 2">DSM 108281</strain>
    </source>
</reference>